<feature type="transmembrane region" description="Helical" evidence="9">
    <location>
        <begin position="50"/>
        <end position="72"/>
    </location>
</feature>
<reference evidence="12 13" key="1">
    <citation type="submission" date="2024-04" db="EMBL/GenBank/DDBJ databases">
        <authorList>
            <person name="Waldvogel A.-M."/>
            <person name="Schoenle A."/>
        </authorList>
    </citation>
    <scope>NUCLEOTIDE SEQUENCE [LARGE SCALE GENOMIC DNA]</scope>
</reference>
<keyword evidence="9" id="KW-0812">Transmembrane</keyword>
<dbReference type="GO" id="GO:0008270">
    <property type="term" value="F:zinc ion binding"/>
    <property type="evidence" value="ECO:0007669"/>
    <property type="project" value="TreeGrafter"/>
</dbReference>
<dbReference type="SMART" id="SM00714">
    <property type="entry name" value="LITAF"/>
    <property type="match status" value="1"/>
</dbReference>
<sequence length="91" mass="10050">MTVLTGPPFTSPPPSSNMGTFAQDVPRATECPHCHQAVVTQLEHTVGTRTWLMCIFIFAAGAWPCSCIPFCVNSGKDVKHRCQSCQKIMYF</sequence>
<evidence type="ECO:0000256" key="4">
    <source>
        <dbReference type="ARBA" id="ARBA00005975"/>
    </source>
</evidence>
<keyword evidence="13" id="KW-1185">Reference proteome</keyword>
<evidence type="ECO:0000313" key="13">
    <source>
        <dbReference type="Proteomes" id="UP001497482"/>
    </source>
</evidence>
<gene>
    <name evidence="11" type="ORF">KC01_LOCUS18269</name>
    <name evidence="12" type="ORF">KC01_LOCUS18290</name>
</gene>
<evidence type="ECO:0000256" key="1">
    <source>
        <dbReference type="ARBA" id="ARBA00004125"/>
    </source>
</evidence>
<evidence type="ECO:0000256" key="7">
    <source>
        <dbReference type="ARBA" id="ARBA00023136"/>
    </source>
</evidence>
<keyword evidence="7 9" id="KW-0472">Membrane</keyword>
<keyword evidence="6" id="KW-0862">Zinc</keyword>
<dbReference type="InterPro" id="IPR006629">
    <property type="entry name" value="LITAF"/>
</dbReference>
<dbReference type="AlphaFoldDB" id="A0AAV2KM93"/>
<dbReference type="GO" id="GO:0098560">
    <property type="term" value="C:cytoplasmic side of late endosome membrane"/>
    <property type="evidence" value="ECO:0007669"/>
    <property type="project" value="TreeGrafter"/>
</dbReference>
<evidence type="ECO:0000256" key="9">
    <source>
        <dbReference type="SAM" id="Phobius"/>
    </source>
</evidence>
<evidence type="ECO:0000313" key="11">
    <source>
        <dbReference type="EMBL" id="CAL1588479.1"/>
    </source>
</evidence>
<dbReference type="Pfam" id="PF10601">
    <property type="entry name" value="zf-LITAF-like"/>
    <property type="match status" value="1"/>
</dbReference>
<keyword evidence="9" id="KW-1133">Transmembrane helix</keyword>
<protein>
    <recommendedName>
        <fullName evidence="10">LITAF domain-containing protein</fullName>
    </recommendedName>
</protein>
<evidence type="ECO:0000256" key="8">
    <source>
        <dbReference type="SAM" id="MobiDB-lite"/>
    </source>
</evidence>
<dbReference type="EMBL" id="OZ035840">
    <property type="protein sequence ID" value="CAL1588479.1"/>
    <property type="molecule type" value="Genomic_DNA"/>
</dbReference>
<dbReference type="EMBL" id="OZ035840">
    <property type="protein sequence ID" value="CAL1588504.1"/>
    <property type="molecule type" value="Genomic_DNA"/>
</dbReference>
<feature type="domain" description="LITAF" evidence="10">
    <location>
        <begin position="10"/>
        <end position="91"/>
    </location>
</feature>
<evidence type="ECO:0000256" key="2">
    <source>
        <dbReference type="ARBA" id="ARBA00004414"/>
    </source>
</evidence>
<dbReference type="GO" id="GO:0098574">
    <property type="term" value="C:cytoplasmic side of lysosomal membrane"/>
    <property type="evidence" value="ECO:0007669"/>
    <property type="project" value="TreeGrafter"/>
</dbReference>
<dbReference type="GO" id="GO:0005634">
    <property type="term" value="C:nucleus"/>
    <property type="evidence" value="ECO:0007669"/>
    <property type="project" value="TreeGrafter"/>
</dbReference>
<accession>A0AAV2KM93</accession>
<comment type="subcellular location">
    <subcellularLocation>
        <location evidence="1">Endosome membrane</location>
        <topology evidence="1">Peripheral membrane protein</topology>
        <orientation evidence="1">Cytoplasmic side</orientation>
    </subcellularLocation>
    <subcellularLocation>
        <location evidence="2">Late endosome membrane</location>
    </subcellularLocation>
    <subcellularLocation>
        <location evidence="3">Lysosome membrane</location>
        <topology evidence="3">Peripheral membrane protein</topology>
        <orientation evidence="3">Cytoplasmic side</orientation>
    </subcellularLocation>
</comment>
<name>A0AAV2KM93_KNICA</name>
<dbReference type="Proteomes" id="UP001497482">
    <property type="component" value="Chromosome 18"/>
</dbReference>
<comment type="similarity">
    <text evidence="4">Belongs to the CDIP1/LITAF family.</text>
</comment>
<evidence type="ECO:0000313" key="12">
    <source>
        <dbReference type="EMBL" id="CAL1588504.1"/>
    </source>
</evidence>
<dbReference type="InterPro" id="IPR037519">
    <property type="entry name" value="LITAF_fam"/>
</dbReference>
<organism evidence="12 13">
    <name type="scientific">Knipowitschia caucasica</name>
    <name type="common">Caucasian dwarf goby</name>
    <name type="synonym">Pomatoschistus caucasicus</name>
    <dbReference type="NCBI Taxonomy" id="637954"/>
    <lineage>
        <taxon>Eukaryota</taxon>
        <taxon>Metazoa</taxon>
        <taxon>Chordata</taxon>
        <taxon>Craniata</taxon>
        <taxon>Vertebrata</taxon>
        <taxon>Euteleostomi</taxon>
        <taxon>Actinopterygii</taxon>
        <taxon>Neopterygii</taxon>
        <taxon>Teleostei</taxon>
        <taxon>Neoteleostei</taxon>
        <taxon>Acanthomorphata</taxon>
        <taxon>Gobiaria</taxon>
        <taxon>Gobiiformes</taxon>
        <taxon>Gobioidei</taxon>
        <taxon>Gobiidae</taxon>
        <taxon>Gobiinae</taxon>
        <taxon>Knipowitschia</taxon>
    </lineage>
</organism>
<evidence type="ECO:0000256" key="3">
    <source>
        <dbReference type="ARBA" id="ARBA00004630"/>
    </source>
</evidence>
<dbReference type="PANTHER" id="PTHR23292">
    <property type="entry name" value="LIPOPOLYSACCHARIDE-INDUCED TUMOR NECROSIS FACTOR-ALPHA FACTOR"/>
    <property type="match status" value="1"/>
</dbReference>
<keyword evidence="5" id="KW-0479">Metal-binding</keyword>
<evidence type="ECO:0000256" key="5">
    <source>
        <dbReference type="ARBA" id="ARBA00022723"/>
    </source>
</evidence>
<feature type="region of interest" description="Disordered" evidence="8">
    <location>
        <begin position="1"/>
        <end position="22"/>
    </location>
</feature>
<evidence type="ECO:0000256" key="6">
    <source>
        <dbReference type="ARBA" id="ARBA00022833"/>
    </source>
</evidence>
<dbReference type="PROSITE" id="PS51837">
    <property type="entry name" value="LITAF"/>
    <property type="match status" value="1"/>
</dbReference>
<proteinExistence type="inferred from homology"/>
<evidence type="ECO:0000259" key="10">
    <source>
        <dbReference type="PROSITE" id="PS51837"/>
    </source>
</evidence>
<dbReference type="PANTHER" id="PTHR23292:SF46">
    <property type="entry name" value="LIPOPOLYSACCHARIDE-INDUCED TUMOR NECROSIS FACTOR-ALPHA FACTOR HOMOLOG"/>
    <property type="match status" value="1"/>
</dbReference>